<dbReference type="PANTHER" id="PTHR44145:SF3">
    <property type="entry name" value="DNAJ HOMOLOG SUBFAMILY A MEMBER 3, MITOCHONDRIAL"/>
    <property type="match status" value="1"/>
</dbReference>
<evidence type="ECO:0000256" key="1">
    <source>
        <dbReference type="ARBA" id="ARBA00023186"/>
    </source>
</evidence>
<dbReference type="InterPro" id="IPR001623">
    <property type="entry name" value="DnaJ_domain"/>
</dbReference>
<keyword evidence="1" id="KW-0143">Chaperone</keyword>
<reference evidence="4" key="1">
    <citation type="journal article" date="2020" name="Stud. Mycol.">
        <title>101 Dothideomycetes genomes: a test case for predicting lifestyles and emergence of pathogens.</title>
        <authorList>
            <person name="Haridas S."/>
            <person name="Albert R."/>
            <person name="Binder M."/>
            <person name="Bloem J."/>
            <person name="Labutti K."/>
            <person name="Salamov A."/>
            <person name="Andreopoulos B."/>
            <person name="Baker S."/>
            <person name="Barry K."/>
            <person name="Bills G."/>
            <person name="Bluhm B."/>
            <person name="Cannon C."/>
            <person name="Castanera R."/>
            <person name="Culley D."/>
            <person name="Daum C."/>
            <person name="Ezra D."/>
            <person name="Gonzalez J."/>
            <person name="Henrissat B."/>
            <person name="Kuo A."/>
            <person name="Liang C."/>
            <person name="Lipzen A."/>
            <person name="Lutzoni F."/>
            <person name="Magnuson J."/>
            <person name="Mondo S."/>
            <person name="Nolan M."/>
            <person name="Ohm R."/>
            <person name="Pangilinan J."/>
            <person name="Park H.-J."/>
            <person name="Ramirez L."/>
            <person name="Alfaro M."/>
            <person name="Sun H."/>
            <person name="Tritt A."/>
            <person name="Yoshinaga Y."/>
            <person name="Zwiers L.-H."/>
            <person name="Turgeon B."/>
            <person name="Goodwin S."/>
            <person name="Spatafora J."/>
            <person name="Crous P."/>
            <person name="Grigoriev I."/>
        </authorList>
    </citation>
    <scope>NUCLEOTIDE SEQUENCE</scope>
    <source>
        <strain evidence="4">CBS 119925</strain>
    </source>
</reference>
<dbReference type="InterPro" id="IPR051938">
    <property type="entry name" value="Apopto_cytoskel_mod"/>
</dbReference>
<name>A0A6A6V0T3_9PLEO</name>
<dbReference type="SUPFAM" id="SSF46565">
    <property type="entry name" value="Chaperone J-domain"/>
    <property type="match status" value="1"/>
</dbReference>
<dbReference type="EMBL" id="MU006599">
    <property type="protein sequence ID" value="KAF2743260.1"/>
    <property type="molecule type" value="Genomic_DNA"/>
</dbReference>
<dbReference type="Gene3D" id="1.10.287.110">
    <property type="entry name" value="DnaJ domain"/>
    <property type="match status" value="1"/>
</dbReference>
<protein>
    <recommendedName>
        <fullName evidence="3">J domain-containing protein</fullName>
    </recommendedName>
</protein>
<feature type="region of interest" description="Disordered" evidence="2">
    <location>
        <begin position="199"/>
        <end position="254"/>
    </location>
</feature>
<evidence type="ECO:0000256" key="2">
    <source>
        <dbReference type="SAM" id="MobiDB-lite"/>
    </source>
</evidence>
<dbReference type="CDD" id="cd06257">
    <property type="entry name" value="DnaJ"/>
    <property type="match status" value="1"/>
</dbReference>
<keyword evidence="5" id="KW-1185">Reference proteome</keyword>
<dbReference type="PROSITE" id="PS50076">
    <property type="entry name" value="DNAJ_2"/>
    <property type="match status" value="1"/>
</dbReference>
<dbReference type="PRINTS" id="PR00625">
    <property type="entry name" value="JDOMAIN"/>
</dbReference>
<dbReference type="PANTHER" id="PTHR44145">
    <property type="entry name" value="DNAJ HOMOLOG SUBFAMILY A MEMBER 3, MITOCHONDRIAL"/>
    <property type="match status" value="1"/>
</dbReference>
<sequence>MDKRAHNYSHSDKDLERAVEEYQDWELEHAEIPFTLGYAKVHEKSLDVGIMLLEKDNRLRHELARLKRKLYNVTYQAGAGKLPCAKCAYKGKSQCILPCTTDPRCYYAPRAPNEIPTSMRGSLHPDNLKQQYNNVESTCNEFQYRGSLWEEDMRAQHLGANHSYGTSAKKNPGELRGSLYEEDMCRSNAARRKHVYPTDSYFSVGSQPPKHSQERRPKPVGQFPESQQNAHGYYRDPPEQLPQQGGTYHQKTHQTPHNTHQLATVPVTGQSADGTRLKTLYDILGIPENASKKHIKLSYMKLVRDAHPDQNSHEWAKDLTQQLNTAYEWLSDDNKRLFYNLTGSTSELRYEDWRNNQARRQGGSAW</sequence>
<dbReference type="OrthoDB" id="10250354at2759"/>
<feature type="compositionally biased region" description="Polar residues" evidence="2">
    <location>
        <begin position="241"/>
        <end position="254"/>
    </location>
</feature>
<dbReference type="Proteomes" id="UP000799440">
    <property type="component" value="Unassembled WGS sequence"/>
</dbReference>
<feature type="domain" description="J" evidence="3">
    <location>
        <begin position="279"/>
        <end position="343"/>
    </location>
</feature>
<dbReference type="SMART" id="SM00271">
    <property type="entry name" value="DnaJ"/>
    <property type="match status" value="1"/>
</dbReference>
<dbReference type="AlphaFoldDB" id="A0A6A6V0T3"/>
<gene>
    <name evidence="4" type="ORF">M011DRAFT_529330</name>
</gene>
<dbReference type="Pfam" id="PF00226">
    <property type="entry name" value="DnaJ"/>
    <property type="match status" value="1"/>
</dbReference>
<evidence type="ECO:0000313" key="4">
    <source>
        <dbReference type="EMBL" id="KAF2743260.1"/>
    </source>
</evidence>
<dbReference type="InterPro" id="IPR036869">
    <property type="entry name" value="J_dom_sf"/>
</dbReference>
<proteinExistence type="predicted"/>
<organism evidence="4 5">
    <name type="scientific">Sporormia fimetaria CBS 119925</name>
    <dbReference type="NCBI Taxonomy" id="1340428"/>
    <lineage>
        <taxon>Eukaryota</taxon>
        <taxon>Fungi</taxon>
        <taxon>Dikarya</taxon>
        <taxon>Ascomycota</taxon>
        <taxon>Pezizomycotina</taxon>
        <taxon>Dothideomycetes</taxon>
        <taxon>Pleosporomycetidae</taxon>
        <taxon>Pleosporales</taxon>
        <taxon>Sporormiaceae</taxon>
        <taxon>Sporormia</taxon>
    </lineage>
</organism>
<evidence type="ECO:0000259" key="3">
    <source>
        <dbReference type="PROSITE" id="PS50076"/>
    </source>
</evidence>
<evidence type="ECO:0000313" key="5">
    <source>
        <dbReference type="Proteomes" id="UP000799440"/>
    </source>
</evidence>
<accession>A0A6A6V0T3</accession>
<feature type="compositionally biased region" description="Polar residues" evidence="2">
    <location>
        <begin position="200"/>
        <end position="210"/>
    </location>
</feature>